<feature type="region of interest" description="Disordered" evidence="13">
    <location>
        <begin position="1"/>
        <end position="35"/>
    </location>
</feature>
<dbReference type="OrthoDB" id="538336at2759"/>
<dbReference type="PIRSF" id="PIRSF000168">
    <property type="entry name" value="Acyl-CoA_oxidase"/>
    <property type="match status" value="1"/>
</dbReference>
<sequence length="609" mass="69261">MDSHPVSPPPGLSEDRSGLPSNIPVPTHLKPTGTPGSKLLHIERSHASFDSKAFEEAFDKKRLNYQGRDAVFRHSLRKDKRLVQIAKEHNWNEEDMMMAEMLIDMPGPFSLHKTMFLKTLQEQGDEEQQKLFTQPAANYQIIGCYAQTELGHGSNVQELETTATYDKTTQEFHNSLTIFDRFEMVDWSVIDHWEHLQAAQLLTFMLYSNGKKYGPHPFVVPIRDMKTRDPLPGRVIGDVGPKLGYQTTDNGMILFDKVRIPHNHLLARFSRIDPQSGQYIKPDNAKLAYGTMTYIRAGLVQQARVVLARSAIVAIRYCAIRRQFADKDAPVLDGRKPAENPVLDYQMVQYRIFPILAQAFACHYTSLCTIMAASAIEECRRACGGHGFSQASGLGALYANYLPQVTWEGDSYMITQQTGRYLFKTMRTLFQDRNAKLSAENFMTFKHLLGLWTSRGFLVAQATRKRDIERRTWNSLLVDIYRCSVAHCQFLMVRNFARVLLYDEELKAKPALHHVILLVFELYACHTMDAEASEFLASGYISPKQHVLLRNRVYSLLAQIRPEAVALCDSFAVPDYLLNSELEPLNAVKFNVDPYDNEIAIGEPSLAKL</sequence>
<dbReference type="AlphaFoldDB" id="A0A2S4UN30"/>
<dbReference type="VEuPathDB" id="FungiDB:PSHT_13891"/>
<evidence type="ECO:0000256" key="4">
    <source>
        <dbReference type="ARBA" id="ARBA00022630"/>
    </source>
</evidence>
<reference evidence="18" key="2">
    <citation type="journal article" date="2018" name="BMC Genomics">
        <title>Genomic insights into host adaptation between the wheat stripe rust pathogen (Puccinia striiformis f. sp. tritici) and the barley stripe rust pathogen (Puccinia striiformis f. sp. hordei).</title>
        <authorList>
            <person name="Xia C."/>
            <person name="Wang M."/>
            <person name="Yin C."/>
            <person name="Cornejo O.E."/>
            <person name="Hulbert S.H."/>
            <person name="Chen X."/>
        </authorList>
    </citation>
    <scope>NUCLEOTIDE SEQUENCE [LARGE SCALE GENOMIC DNA]</scope>
    <source>
        <strain evidence="18">93TX-2</strain>
    </source>
</reference>
<proteinExistence type="inferred from homology"/>
<name>A0A2S4UN30_9BASI</name>
<evidence type="ECO:0000313" key="18">
    <source>
        <dbReference type="Proteomes" id="UP000238274"/>
    </source>
</evidence>
<dbReference type="Gene3D" id="1.20.140.10">
    <property type="entry name" value="Butyryl-CoA Dehydrogenase, subunit A, domain 3"/>
    <property type="match status" value="3"/>
</dbReference>
<dbReference type="PANTHER" id="PTHR10909:SF250">
    <property type="entry name" value="PEROXISOMAL ACYL-COENZYME A OXIDASE 1"/>
    <property type="match status" value="1"/>
</dbReference>
<keyword evidence="5 10" id="KW-0274">FAD</keyword>
<evidence type="ECO:0000256" key="5">
    <source>
        <dbReference type="ARBA" id="ARBA00022827"/>
    </source>
</evidence>
<comment type="caution">
    <text evidence="17">The sequence shown here is derived from an EMBL/GenBank/DDBJ whole genome shotgun (WGS) entry which is preliminary data.</text>
</comment>
<feature type="active site" description="Proton acceptor" evidence="11">
    <location>
        <position position="408"/>
    </location>
</feature>
<keyword evidence="18" id="KW-1185">Reference proteome</keyword>
<dbReference type="GO" id="GO:0005504">
    <property type="term" value="F:fatty acid binding"/>
    <property type="evidence" value="ECO:0007669"/>
    <property type="project" value="TreeGrafter"/>
</dbReference>
<evidence type="ECO:0000259" key="16">
    <source>
        <dbReference type="Pfam" id="PF22924"/>
    </source>
</evidence>
<dbReference type="EMBL" id="PKSM01000291">
    <property type="protein sequence ID" value="POV98725.1"/>
    <property type="molecule type" value="Genomic_DNA"/>
</dbReference>
<dbReference type="GO" id="GO:0071949">
    <property type="term" value="F:FAD binding"/>
    <property type="evidence" value="ECO:0007669"/>
    <property type="project" value="InterPro"/>
</dbReference>
<evidence type="ECO:0000256" key="13">
    <source>
        <dbReference type="SAM" id="MobiDB-lite"/>
    </source>
</evidence>
<dbReference type="InterPro" id="IPR036250">
    <property type="entry name" value="AcylCo_DH-like_C"/>
</dbReference>
<feature type="domain" description="Acyl-CoA oxidase C-terminal" evidence="14">
    <location>
        <begin position="462"/>
        <end position="582"/>
    </location>
</feature>
<dbReference type="Gene3D" id="1.10.540.10">
    <property type="entry name" value="Acyl-CoA dehydrogenase/oxidase, N-terminal domain"/>
    <property type="match status" value="1"/>
</dbReference>
<dbReference type="Pfam" id="PF14749">
    <property type="entry name" value="Acyl-CoA_ox_N"/>
    <property type="match status" value="1"/>
</dbReference>
<evidence type="ECO:0000313" key="17">
    <source>
        <dbReference type="EMBL" id="POV98725.1"/>
    </source>
</evidence>
<evidence type="ECO:0000256" key="3">
    <source>
        <dbReference type="ARBA" id="ARBA00006288"/>
    </source>
</evidence>
<protein>
    <recommendedName>
        <fullName evidence="10">Acyl-coenzyme A oxidase</fullName>
    </recommendedName>
</protein>
<dbReference type="Proteomes" id="UP000238274">
    <property type="component" value="Unassembled WGS sequence"/>
</dbReference>
<accession>A0A2S4UN30</accession>
<keyword evidence="8" id="KW-0443">Lipid metabolism</keyword>
<dbReference type="VEuPathDB" id="FungiDB:PSTT_10721"/>
<evidence type="ECO:0000256" key="2">
    <source>
        <dbReference type="ARBA" id="ARBA00004275"/>
    </source>
</evidence>
<dbReference type="GO" id="GO:0005777">
    <property type="term" value="C:peroxisome"/>
    <property type="evidence" value="ECO:0007669"/>
    <property type="project" value="UniProtKB-SubCell"/>
</dbReference>
<dbReference type="InterPro" id="IPR002655">
    <property type="entry name" value="Acyl-CoA_oxidase_C"/>
</dbReference>
<dbReference type="Pfam" id="PF01756">
    <property type="entry name" value="ACOX"/>
    <property type="match status" value="1"/>
</dbReference>
<dbReference type="SUPFAM" id="SSF47203">
    <property type="entry name" value="Acyl-CoA dehydrogenase C-terminal domain-like"/>
    <property type="match status" value="2"/>
</dbReference>
<dbReference type="InterPro" id="IPR009100">
    <property type="entry name" value="AcylCoA_DH/oxidase_NM_dom_sf"/>
</dbReference>
<reference evidence="17 18" key="1">
    <citation type="submission" date="2017-12" db="EMBL/GenBank/DDBJ databases">
        <title>Gene loss provides genomic basis for host adaptation in cereal stripe rust fungi.</title>
        <authorList>
            <person name="Xia C."/>
        </authorList>
    </citation>
    <scope>NUCLEOTIDE SEQUENCE [LARGE SCALE GENOMIC DNA]</scope>
    <source>
        <strain evidence="17 18">93TX-2</strain>
    </source>
</reference>
<evidence type="ECO:0000256" key="6">
    <source>
        <dbReference type="ARBA" id="ARBA00022832"/>
    </source>
</evidence>
<dbReference type="InterPro" id="IPR055060">
    <property type="entry name" value="ACOX_C_alpha1"/>
</dbReference>
<reference evidence="18" key="3">
    <citation type="journal article" date="2018" name="Mol. Plant Microbe Interact.">
        <title>Genome sequence resources for the wheat stripe rust pathogen (Puccinia striiformis f. sp. tritici) and the barley stripe rust pathogen (Puccinia striiformis f. sp. hordei).</title>
        <authorList>
            <person name="Xia C."/>
            <person name="Wang M."/>
            <person name="Yin C."/>
            <person name="Cornejo O.E."/>
            <person name="Hulbert S.H."/>
            <person name="Chen X."/>
        </authorList>
    </citation>
    <scope>NUCLEOTIDE SEQUENCE [LARGE SCALE GENOMIC DNA]</scope>
    <source>
        <strain evidence="18">93TX-2</strain>
    </source>
</reference>
<keyword evidence="7" id="KW-0560">Oxidoreductase</keyword>
<keyword evidence="9" id="KW-0576">Peroxisome</keyword>
<dbReference type="InterPro" id="IPR012258">
    <property type="entry name" value="Acyl-CoA_oxidase"/>
</dbReference>
<dbReference type="Gene3D" id="2.40.110.10">
    <property type="entry name" value="Butyryl-CoA Dehydrogenase, subunit A, domain 2"/>
    <property type="match status" value="1"/>
</dbReference>
<feature type="compositionally biased region" description="Pro residues" evidence="13">
    <location>
        <begin position="1"/>
        <end position="11"/>
    </location>
</feature>
<comment type="subcellular location">
    <subcellularLocation>
        <location evidence="2">Peroxisome</location>
    </subcellularLocation>
</comment>
<keyword evidence="4 10" id="KW-0285">Flavoprotein</keyword>
<comment type="cofactor">
    <cofactor evidence="1">
        <name>FAD</name>
        <dbReference type="ChEBI" id="CHEBI:57692"/>
    </cofactor>
</comment>
<dbReference type="InterPro" id="IPR037069">
    <property type="entry name" value="AcylCoA_DH/ox_N_sf"/>
</dbReference>
<feature type="domain" description="Acyl-CoA oxidase C-alpha1" evidence="16">
    <location>
        <begin position="289"/>
        <end position="366"/>
    </location>
</feature>
<evidence type="ECO:0000256" key="7">
    <source>
        <dbReference type="ARBA" id="ARBA00023002"/>
    </source>
</evidence>
<organism evidence="17 18">
    <name type="scientific">Puccinia striiformis</name>
    <dbReference type="NCBI Taxonomy" id="27350"/>
    <lineage>
        <taxon>Eukaryota</taxon>
        <taxon>Fungi</taxon>
        <taxon>Dikarya</taxon>
        <taxon>Basidiomycota</taxon>
        <taxon>Pucciniomycotina</taxon>
        <taxon>Pucciniomycetes</taxon>
        <taxon>Pucciniales</taxon>
        <taxon>Pucciniaceae</taxon>
        <taxon>Puccinia</taxon>
    </lineage>
</organism>
<comment type="similarity">
    <text evidence="3 10">Belongs to the acyl-CoA oxidase family.</text>
</comment>
<evidence type="ECO:0000256" key="9">
    <source>
        <dbReference type="ARBA" id="ARBA00023140"/>
    </source>
</evidence>
<feature type="binding site" evidence="12">
    <location>
        <position position="148"/>
    </location>
    <ligand>
        <name>FAD</name>
        <dbReference type="ChEBI" id="CHEBI:57692"/>
    </ligand>
</feature>
<feature type="domain" description="Acyl-coenzyme A oxidase N-terminal" evidence="15">
    <location>
        <begin position="57"/>
        <end position="142"/>
    </location>
</feature>
<evidence type="ECO:0000256" key="8">
    <source>
        <dbReference type="ARBA" id="ARBA00023098"/>
    </source>
</evidence>
<dbReference type="GO" id="GO:0033540">
    <property type="term" value="P:fatty acid beta-oxidation using acyl-CoA oxidase"/>
    <property type="evidence" value="ECO:0007669"/>
    <property type="project" value="TreeGrafter"/>
</dbReference>
<dbReference type="Pfam" id="PF22924">
    <property type="entry name" value="ACOX_C_alpha1"/>
    <property type="match status" value="1"/>
</dbReference>
<dbReference type="GO" id="GO:0055088">
    <property type="term" value="P:lipid homeostasis"/>
    <property type="evidence" value="ECO:0007669"/>
    <property type="project" value="TreeGrafter"/>
</dbReference>
<dbReference type="SUPFAM" id="SSF56645">
    <property type="entry name" value="Acyl-CoA dehydrogenase NM domain-like"/>
    <property type="match status" value="1"/>
</dbReference>
<keyword evidence="6" id="KW-0276">Fatty acid metabolism</keyword>
<evidence type="ECO:0000259" key="14">
    <source>
        <dbReference type="Pfam" id="PF01756"/>
    </source>
</evidence>
<dbReference type="InterPro" id="IPR029320">
    <property type="entry name" value="Acyl-CoA_ox_N"/>
</dbReference>
<dbReference type="InterPro" id="IPR046373">
    <property type="entry name" value="Acyl-CoA_Oxase/DH_mid-dom_sf"/>
</dbReference>
<dbReference type="FunFam" id="1.20.140.10:FF:000013">
    <property type="entry name" value="Acyl-coenzyme A oxidase"/>
    <property type="match status" value="1"/>
</dbReference>
<evidence type="ECO:0000256" key="11">
    <source>
        <dbReference type="PIRSR" id="PIRSR000168-1"/>
    </source>
</evidence>
<gene>
    <name evidence="17" type="ORF">PSHT_13891</name>
</gene>
<evidence type="ECO:0000259" key="15">
    <source>
        <dbReference type="Pfam" id="PF14749"/>
    </source>
</evidence>
<dbReference type="GO" id="GO:0003997">
    <property type="term" value="F:acyl-CoA oxidase activity"/>
    <property type="evidence" value="ECO:0007669"/>
    <property type="project" value="InterPro"/>
</dbReference>
<evidence type="ECO:0000256" key="12">
    <source>
        <dbReference type="PIRSR" id="PIRSR000168-2"/>
    </source>
</evidence>
<dbReference type="PANTHER" id="PTHR10909">
    <property type="entry name" value="ELECTRON TRANSPORT OXIDOREDUCTASE"/>
    <property type="match status" value="1"/>
</dbReference>
<evidence type="ECO:0000256" key="1">
    <source>
        <dbReference type="ARBA" id="ARBA00001974"/>
    </source>
</evidence>
<evidence type="ECO:0000256" key="10">
    <source>
        <dbReference type="PIRNR" id="PIRNR000168"/>
    </source>
</evidence>